<dbReference type="EMBL" id="CP109071">
    <property type="protein sequence ID" value="WSA31397.1"/>
    <property type="molecule type" value="Genomic_DNA"/>
</dbReference>
<dbReference type="AlphaFoldDB" id="A0A1C6VXS2"/>
<dbReference type="Proteomes" id="UP001334804">
    <property type="component" value="Chromosome"/>
</dbReference>
<protein>
    <submittedName>
        <fullName evidence="2">Glyoxalase-like domain-containing protein</fullName>
    </submittedName>
    <submittedName>
        <fullName evidence="3">VOC family protein</fullName>
    </submittedName>
</protein>
<proteinExistence type="predicted"/>
<gene>
    <name evidence="2" type="ORF">GA0070608_4415</name>
    <name evidence="3" type="ORF">OIE14_25160</name>
</gene>
<dbReference type="Pfam" id="PF18029">
    <property type="entry name" value="Glyoxalase_6"/>
    <property type="match status" value="1"/>
</dbReference>
<dbReference type="SUPFAM" id="SSF54593">
    <property type="entry name" value="Glyoxalase/Bleomycin resistance protein/Dihydroxybiphenyl dioxygenase"/>
    <property type="match status" value="1"/>
</dbReference>
<dbReference type="InterPro" id="IPR029068">
    <property type="entry name" value="Glyas_Bleomycin-R_OHBP_Dase"/>
</dbReference>
<evidence type="ECO:0000313" key="4">
    <source>
        <dbReference type="Proteomes" id="UP000199343"/>
    </source>
</evidence>
<dbReference type="PANTHER" id="PTHR35908">
    <property type="entry name" value="HYPOTHETICAL FUSION PROTEIN"/>
    <property type="match status" value="1"/>
</dbReference>
<evidence type="ECO:0000313" key="2">
    <source>
        <dbReference type="EMBL" id="SCL70700.1"/>
    </source>
</evidence>
<sequence length="144" mass="16039">MTVVWGMTVDCADPARLAAFWREALGYVDAPVPGGFASWEEWLVRWEVPREEWNDGAYLVDPRGVGPSVSFLRVPEPKVVKNRLHIDIKAGGRDEPQEVRWPRVTETVRRLTEAGATVVSQDVVDGVPSHVVMADPEGNEFCVV</sequence>
<organism evidence="2 4">
    <name type="scientific">Micromonospora peucetia</name>
    <dbReference type="NCBI Taxonomy" id="47871"/>
    <lineage>
        <taxon>Bacteria</taxon>
        <taxon>Bacillati</taxon>
        <taxon>Actinomycetota</taxon>
        <taxon>Actinomycetes</taxon>
        <taxon>Micromonosporales</taxon>
        <taxon>Micromonosporaceae</taxon>
        <taxon>Micromonospora</taxon>
    </lineage>
</organism>
<dbReference type="OrthoDB" id="3212826at2"/>
<evidence type="ECO:0000259" key="1">
    <source>
        <dbReference type="Pfam" id="PF18029"/>
    </source>
</evidence>
<dbReference type="EMBL" id="FMIC01000002">
    <property type="protein sequence ID" value="SCL70700.1"/>
    <property type="molecule type" value="Genomic_DNA"/>
</dbReference>
<feature type="domain" description="Glyoxalase-like" evidence="1">
    <location>
        <begin position="7"/>
        <end position="144"/>
    </location>
</feature>
<dbReference type="Proteomes" id="UP000199343">
    <property type="component" value="Unassembled WGS sequence"/>
</dbReference>
<reference evidence="2 4" key="1">
    <citation type="submission" date="2016-06" db="EMBL/GenBank/DDBJ databases">
        <authorList>
            <person name="Kjaerup R.B."/>
            <person name="Dalgaard T.S."/>
            <person name="Juul-Madsen H.R."/>
        </authorList>
    </citation>
    <scope>NUCLEOTIDE SEQUENCE [LARGE SCALE GENOMIC DNA]</scope>
    <source>
        <strain evidence="2 4">DSM 43363</strain>
    </source>
</reference>
<dbReference type="STRING" id="47871.GA0070608_4415"/>
<reference evidence="3 5" key="2">
    <citation type="submission" date="2022-10" db="EMBL/GenBank/DDBJ databases">
        <title>The complete genomes of actinobacterial strains from the NBC collection.</title>
        <authorList>
            <person name="Joergensen T.S."/>
            <person name="Alvarez Arevalo M."/>
            <person name="Sterndorff E.B."/>
            <person name="Faurdal D."/>
            <person name="Vuksanovic O."/>
            <person name="Mourched A.-S."/>
            <person name="Charusanti P."/>
            <person name="Shaw S."/>
            <person name="Blin K."/>
            <person name="Weber T."/>
        </authorList>
    </citation>
    <scope>NUCLEOTIDE SEQUENCE [LARGE SCALE GENOMIC DNA]</scope>
    <source>
        <strain evidence="3 5">NBC 01809</strain>
    </source>
</reference>
<dbReference type="RefSeq" id="WP_091630389.1">
    <property type="nucleotide sequence ID" value="NZ_CP109071.1"/>
</dbReference>
<dbReference type="Gene3D" id="3.10.180.10">
    <property type="entry name" value="2,3-Dihydroxybiphenyl 1,2-Dioxygenase, domain 1"/>
    <property type="match status" value="1"/>
</dbReference>
<evidence type="ECO:0000313" key="3">
    <source>
        <dbReference type="EMBL" id="WSA31397.1"/>
    </source>
</evidence>
<name>A0A1C6VXS2_9ACTN</name>
<accession>A0A1C6VXS2</accession>
<evidence type="ECO:0000313" key="5">
    <source>
        <dbReference type="Proteomes" id="UP001334804"/>
    </source>
</evidence>
<dbReference type="PANTHER" id="PTHR35908:SF1">
    <property type="entry name" value="CONSERVED PROTEIN"/>
    <property type="match status" value="1"/>
</dbReference>
<keyword evidence="5" id="KW-1185">Reference proteome</keyword>
<dbReference type="InterPro" id="IPR041581">
    <property type="entry name" value="Glyoxalase_6"/>
</dbReference>